<dbReference type="Proteomes" id="UP000218231">
    <property type="component" value="Unassembled WGS sequence"/>
</dbReference>
<feature type="transmembrane region" description="Helical" evidence="4">
    <location>
        <begin position="6"/>
        <end position="31"/>
    </location>
</feature>
<evidence type="ECO:0000259" key="5">
    <source>
        <dbReference type="SMART" id="SM01088"/>
    </source>
</evidence>
<dbReference type="GO" id="GO:0042302">
    <property type="term" value="F:structural constituent of cuticle"/>
    <property type="evidence" value="ECO:0007669"/>
    <property type="project" value="InterPro"/>
</dbReference>
<evidence type="ECO:0000256" key="3">
    <source>
        <dbReference type="ARBA" id="ARBA00023157"/>
    </source>
</evidence>
<evidence type="ECO:0000313" key="6">
    <source>
        <dbReference type="EMBL" id="PAV63221.1"/>
    </source>
</evidence>
<keyword evidence="7" id="KW-1185">Reference proteome</keyword>
<feature type="domain" description="Nematode cuticle collagen N-terminal" evidence="5">
    <location>
        <begin position="6"/>
        <end position="58"/>
    </location>
</feature>
<dbReference type="OrthoDB" id="5866131at2759"/>
<keyword evidence="3" id="KW-1015">Disulfide bond</keyword>
<name>A0A2A2JNI6_9BILA</name>
<dbReference type="SMART" id="SM01088">
    <property type="entry name" value="Col_cuticle_N"/>
    <property type="match status" value="1"/>
</dbReference>
<dbReference type="STRING" id="2018661.A0A2A2JNI6"/>
<keyword evidence="4" id="KW-0812">Transmembrane</keyword>
<evidence type="ECO:0000256" key="2">
    <source>
        <dbReference type="ARBA" id="ARBA00022737"/>
    </source>
</evidence>
<evidence type="ECO:0000313" key="7">
    <source>
        <dbReference type="Proteomes" id="UP000218231"/>
    </source>
</evidence>
<keyword evidence="4" id="KW-1133">Transmembrane helix</keyword>
<gene>
    <name evidence="6" type="ORF">WR25_27034</name>
</gene>
<keyword evidence="4" id="KW-0472">Membrane</keyword>
<protein>
    <recommendedName>
        <fullName evidence="5">Nematode cuticle collagen N-terminal domain-containing protein</fullName>
    </recommendedName>
</protein>
<evidence type="ECO:0000256" key="4">
    <source>
        <dbReference type="SAM" id="Phobius"/>
    </source>
</evidence>
<dbReference type="EMBL" id="LIAE01010324">
    <property type="protein sequence ID" value="PAV63221.1"/>
    <property type="molecule type" value="Genomic_DNA"/>
</dbReference>
<comment type="caution">
    <text evidence="6">The sequence shown here is derived from an EMBL/GenBank/DDBJ whole genome shotgun (WGS) entry which is preliminary data.</text>
</comment>
<sequence length="162" mass="17309">MVSGQYVAGLATVLSGLTLLPILFGGFFILGEINSFYDESMTDLQEFKQISDDAWMKLVPSTGFFAHRFKRGSYDQAAASGYGASAPAIAPVSQCSKCAAKASSCPQGPPAGQAGEAGENGIDGLPGQNGLNGNEVYFYYNNNPAYLEFNKIPIACFEFYRN</sequence>
<dbReference type="InterPro" id="IPR002486">
    <property type="entry name" value="Col_cuticle_N"/>
</dbReference>
<accession>A0A2A2JNI6</accession>
<proteinExistence type="predicted"/>
<dbReference type="Pfam" id="PF01484">
    <property type="entry name" value="Col_cuticle_N"/>
    <property type="match status" value="1"/>
</dbReference>
<keyword evidence="2" id="KW-0677">Repeat</keyword>
<reference evidence="6 7" key="1">
    <citation type="journal article" date="2017" name="Curr. Biol.">
        <title>Genome architecture and evolution of a unichromosomal asexual nematode.</title>
        <authorList>
            <person name="Fradin H."/>
            <person name="Zegar C."/>
            <person name="Gutwein M."/>
            <person name="Lucas J."/>
            <person name="Kovtun M."/>
            <person name="Corcoran D."/>
            <person name="Baugh L.R."/>
            <person name="Kiontke K."/>
            <person name="Gunsalus K."/>
            <person name="Fitch D.H."/>
            <person name="Piano F."/>
        </authorList>
    </citation>
    <scope>NUCLEOTIDE SEQUENCE [LARGE SCALE GENOMIC DNA]</scope>
    <source>
        <strain evidence="6">PF1309</strain>
    </source>
</reference>
<organism evidence="6 7">
    <name type="scientific">Diploscapter pachys</name>
    <dbReference type="NCBI Taxonomy" id="2018661"/>
    <lineage>
        <taxon>Eukaryota</taxon>
        <taxon>Metazoa</taxon>
        <taxon>Ecdysozoa</taxon>
        <taxon>Nematoda</taxon>
        <taxon>Chromadorea</taxon>
        <taxon>Rhabditida</taxon>
        <taxon>Rhabditina</taxon>
        <taxon>Rhabditomorpha</taxon>
        <taxon>Rhabditoidea</taxon>
        <taxon>Rhabditidae</taxon>
        <taxon>Diploscapter</taxon>
    </lineage>
</organism>
<evidence type="ECO:0000256" key="1">
    <source>
        <dbReference type="ARBA" id="ARBA00011518"/>
    </source>
</evidence>
<comment type="subunit">
    <text evidence="1">Collagen polypeptide chains are complexed within the cuticle by disulfide bonds and other types of covalent cross-links.</text>
</comment>
<dbReference type="AlphaFoldDB" id="A0A2A2JNI6"/>